<keyword evidence="1" id="KW-0472">Membrane</keyword>
<evidence type="ECO:0000313" key="4">
    <source>
        <dbReference type="Proteomes" id="UP000195975"/>
    </source>
</evidence>
<protein>
    <recommendedName>
        <fullName evidence="2">Alpha-macroglobulin-like TED domain-containing protein</fullName>
    </recommendedName>
</protein>
<dbReference type="Gene3D" id="1.50.10.20">
    <property type="match status" value="2"/>
</dbReference>
<proteinExistence type="predicted"/>
<keyword evidence="1" id="KW-1133">Transmembrane helix</keyword>
<accession>A0A9Q5SN14</accession>
<gene>
    <name evidence="3" type="ORF">B5F96_17685</name>
</gene>
<sequence>MKKLKYSEIDSIIKKSIDTMSDSIRTVDEYTGWHQHLGSNKIGIVATSMAIKFYKELVGTLCPSEDAAKYFIYNKQNEDGGWPYISNTNGESNIEATCWALQALSLYDNEYQDCIEKGILWLIKKNTKKEIDTGWGFIDDSISRTYNTCFVLRTLKSIKNNHINCQKEIESALKWLRDTQDNNGAWGEIQGGRSSVFFTAFVILTLIEYDREIDKPRIKKALDWLETRIKDIGLYDNSLECYLELMEGRVNNSLVRIPFFHYVLPHIVCAFIKGGRHNNSIVFNGMILLKERFIDGYWNHPFVENSNLKPIWALYDSIQAFCMLQQRYAPTWVSKTNNKGCHFYRKNDVKYFIVPFKKMVAVTTFNPVRLISWINKKIITFGGLTLVIAISLNLILYLYQFIPYCIKQEIDDSKDFFISIITSIIASIIIYIFQKVWKFLNPPNI</sequence>
<keyword evidence="1" id="KW-0812">Transmembrane</keyword>
<reference evidence="4" key="1">
    <citation type="submission" date="2017-04" db="EMBL/GenBank/DDBJ databases">
        <title>Function of individual gut microbiota members based on whole genome sequencing of pure cultures obtained from chicken caecum.</title>
        <authorList>
            <person name="Medvecky M."/>
            <person name="Cejkova D."/>
            <person name="Polansky O."/>
            <person name="Karasova D."/>
            <person name="Kubasova T."/>
            <person name="Cizek A."/>
            <person name="Rychlik I."/>
        </authorList>
    </citation>
    <scope>NUCLEOTIDE SEQUENCE [LARGE SCALE GENOMIC DNA]</scope>
    <source>
        <strain evidence="4">An42</strain>
    </source>
</reference>
<evidence type="ECO:0000259" key="2">
    <source>
        <dbReference type="Pfam" id="PF07678"/>
    </source>
</evidence>
<dbReference type="GO" id="GO:0005615">
    <property type="term" value="C:extracellular space"/>
    <property type="evidence" value="ECO:0007669"/>
    <property type="project" value="InterPro"/>
</dbReference>
<feature type="transmembrane region" description="Helical" evidence="1">
    <location>
        <begin position="378"/>
        <end position="396"/>
    </location>
</feature>
<feature type="domain" description="Alpha-macroglobulin-like TED" evidence="2">
    <location>
        <begin position="123"/>
        <end position="239"/>
    </location>
</feature>
<dbReference type="Pfam" id="PF07678">
    <property type="entry name" value="TED_complement"/>
    <property type="match status" value="1"/>
</dbReference>
<evidence type="ECO:0000313" key="3">
    <source>
        <dbReference type="EMBL" id="OUO01603.1"/>
    </source>
</evidence>
<comment type="caution">
    <text evidence="3">The sequence shown here is derived from an EMBL/GenBank/DDBJ whole genome shotgun (WGS) entry which is preliminary data.</text>
</comment>
<dbReference type="RefSeq" id="WP_087375771.1">
    <property type="nucleotide sequence ID" value="NZ_NFIJ01000033.1"/>
</dbReference>
<dbReference type="InterPro" id="IPR011626">
    <property type="entry name" value="Alpha-macroglobulin_TED"/>
</dbReference>
<feature type="transmembrane region" description="Helical" evidence="1">
    <location>
        <begin position="416"/>
        <end position="433"/>
    </location>
</feature>
<dbReference type="InterPro" id="IPR008930">
    <property type="entry name" value="Terpenoid_cyclase/PrenylTrfase"/>
</dbReference>
<evidence type="ECO:0000256" key="1">
    <source>
        <dbReference type="SAM" id="Phobius"/>
    </source>
</evidence>
<dbReference type="SUPFAM" id="SSF48239">
    <property type="entry name" value="Terpenoid cyclases/Protein prenyltransferases"/>
    <property type="match status" value="1"/>
</dbReference>
<dbReference type="Proteomes" id="UP000195975">
    <property type="component" value="Unassembled WGS sequence"/>
</dbReference>
<name>A0A9Q5SN14_9BACT</name>
<dbReference type="EMBL" id="NFIJ01000033">
    <property type="protein sequence ID" value="OUO01603.1"/>
    <property type="molecule type" value="Genomic_DNA"/>
</dbReference>
<dbReference type="AlphaFoldDB" id="A0A9Q5SN14"/>
<organism evidence="3 4">
    <name type="scientific">Parabacteroides johnsonii</name>
    <dbReference type="NCBI Taxonomy" id="387661"/>
    <lineage>
        <taxon>Bacteria</taxon>
        <taxon>Pseudomonadati</taxon>
        <taxon>Bacteroidota</taxon>
        <taxon>Bacteroidia</taxon>
        <taxon>Bacteroidales</taxon>
        <taxon>Tannerellaceae</taxon>
        <taxon>Parabacteroides</taxon>
    </lineage>
</organism>
<dbReference type="CDD" id="cd00688">
    <property type="entry name" value="ISOPREN_C2_like"/>
    <property type="match status" value="1"/>
</dbReference>